<dbReference type="SMART" id="SM01330">
    <property type="entry name" value="Frizzled"/>
    <property type="match status" value="1"/>
</dbReference>
<keyword evidence="10" id="KW-0297">G-protein coupled receptor</keyword>
<comment type="caution">
    <text evidence="21">The sequence shown here is derived from an EMBL/GenBank/DDBJ whole genome shotgun (WGS) entry which is preliminary data.</text>
</comment>
<feature type="chain" id="PRO_5046853287" description="Frizzled-4" evidence="18">
    <location>
        <begin position="28"/>
        <end position="634"/>
    </location>
</feature>
<evidence type="ECO:0000256" key="18">
    <source>
        <dbReference type="SAM" id="SignalP"/>
    </source>
</evidence>
<feature type="transmembrane region" description="Helical" evidence="17">
    <location>
        <begin position="261"/>
        <end position="283"/>
    </location>
</feature>
<dbReference type="PANTHER" id="PTHR11309">
    <property type="entry name" value="FRIZZLED"/>
    <property type="match status" value="1"/>
</dbReference>
<keyword evidence="13" id="KW-0675">Receptor</keyword>
<sequence>MGNNNNVNVLLISTLCVTILSFSQVYGTEVVRQCDPIRIEMCKGLGYNVTGMPNLVGHDLQQDAELQLQTFTPLIQYGCSNQLKFFLCSVYVPMCTEKVMDPIGPCRPMCINVQKRCQPVLHEFGFPWPLALNCSKFPPRNDHKHMCMDGPGEDIEGPLTRNPTRRPLPPYHDPTRAFLPPPHNGEIMCKDMRHPDKYVYINRTERCAIKCNENDAFSSEDKYFADIWMSIWAGLCFVSTLFTVLTFLIDSQRFRYPERPIIFLSMCFHIYSIAFILAVQSIACDGDSQSEDTILIQEGLENTDCAIVFLLLYFFGTASSLWWVVLTLTWFLSAGLKWGHEAIQLHSSYFHLAAWAVPAIKTIVILVMRDVDADELTGICFVGNQNNQTLLGFAIAPLLVYLLLGISFLIAGFVSLFRIRKQVRSDGVKTDKLEVLMVRIGIFSVLYTVPATCVIACLFYEYANRDSWYFKGFSNSPKIEIFMLKIFMSLVVGITSGMWIWSTKTIIPGKISPESCVLENVKEKELSILFQDTSTNKYHLNKIELFGSRNPKEQKVMVKQWCSETGRKIQKMFYNSAGHHSHRECLERNTCILEFIAKHTLYLKFARILLASGQNSKMFTRILDKCQFIITFML</sequence>
<evidence type="ECO:0000256" key="4">
    <source>
        <dbReference type="ARBA" id="ARBA00022473"/>
    </source>
</evidence>
<dbReference type="SUPFAM" id="SSF63501">
    <property type="entry name" value="Frizzled cysteine-rich domain"/>
    <property type="match status" value="1"/>
</dbReference>
<proteinExistence type="inferred from homology"/>
<feature type="disulfide bond" evidence="16">
    <location>
        <begin position="79"/>
        <end position="117"/>
    </location>
</feature>
<dbReference type="InterPro" id="IPR017981">
    <property type="entry name" value="GPCR_2-like_7TM"/>
</dbReference>
<evidence type="ECO:0000256" key="13">
    <source>
        <dbReference type="ARBA" id="ARBA00023170"/>
    </source>
</evidence>
<dbReference type="InterPro" id="IPR020067">
    <property type="entry name" value="Frizzled_dom"/>
</dbReference>
<dbReference type="EMBL" id="JARBDR010000337">
    <property type="protein sequence ID" value="KAJ8315518.1"/>
    <property type="molecule type" value="Genomic_DNA"/>
</dbReference>
<evidence type="ECO:0000256" key="5">
    <source>
        <dbReference type="ARBA" id="ARBA00022475"/>
    </source>
</evidence>
<gene>
    <name evidence="21" type="ORF">KUTeg_007668</name>
</gene>
<evidence type="ECO:0000256" key="12">
    <source>
        <dbReference type="ARBA" id="ARBA00023157"/>
    </source>
</evidence>
<feature type="transmembrane region" description="Helical" evidence="17">
    <location>
        <begin position="227"/>
        <end position="249"/>
    </location>
</feature>
<comment type="similarity">
    <text evidence="2">Belongs to the G-protein coupled receptor Fz/Smo family.</text>
</comment>
<dbReference type="InterPro" id="IPR015526">
    <property type="entry name" value="Frizzled/SFRP"/>
</dbReference>
<dbReference type="Gene3D" id="1.20.1070.10">
    <property type="entry name" value="Rhodopsin 7-helix transmembrane proteins"/>
    <property type="match status" value="1"/>
</dbReference>
<dbReference type="InterPro" id="IPR036790">
    <property type="entry name" value="Frizzled_dom_sf"/>
</dbReference>
<feature type="transmembrane region" description="Helical" evidence="17">
    <location>
        <begin position="348"/>
        <end position="368"/>
    </location>
</feature>
<evidence type="ECO:0000256" key="17">
    <source>
        <dbReference type="SAM" id="Phobius"/>
    </source>
</evidence>
<evidence type="ECO:0000256" key="8">
    <source>
        <dbReference type="ARBA" id="ARBA00022729"/>
    </source>
</evidence>
<name>A0ABQ9FDV0_TEGGR</name>
<organism evidence="21 22">
    <name type="scientific">Tegillarca granosa</name>
    <name type="common">Malaysian cockle</name>
    <name type="synonym">Anadara granosa</name>
    <dbReference type="NCBI Taxonomy" id="220873"/>
    <lineage>
        <taxon>Eukaryota</taxon>
        <taxon>Metazoa</taxon>
        <taxon>Spiralia</taxon>
        <taxon>Lophotrochozoa</taxon>
        <taxon>Mollusca</taxon>
        <taxon>Bivalvia</taxon>
        <taxon>Autobranchia</taxon>
        <taxon>Pteriomorphia</taxon>
        <taxon>Arcoida</taxon>
        <taxon>Arcoidea</taxon>
        <taxon>Arcidae</taxon>
        <taxon>Tegillarca</taxon>
    </lineage>
</organism>
<keyword evidence="8 18" id="KW-0732">Signal</keyword>
<evidence type="ECO:0000256" key="15">
    <source>
        <dbReference type="ARBA" id="ARBA00023224"/>
    </source>
</evidence>
<evidence type="ECO:0000256" key="2">
    <source>
        <dbReference type="ARBA" id="ARBA00008077"/>
    </source>
</evidence>
<evidence type="ECO:0000256" key="16">
    <source>
        <dbReference type="PROSITE-ProRule" id="PRU00090"/>
    </source>
</evidence>
<keyword evidence="6" id="KW-0879">Wnt signaling pathway</keyword>
<evidence type="ECO:0000256" key="1">
    <source>
        <dbReference type="ARBA" id="ARBA00004651"/>
    </source>
</evidence>
<comment type="subcellular location">
    <subcellularLocation>
        <location evidence="1">Cell membrane</location>
        <topology evidence="1">Multi-pass membrane protein</topology>
    </subcellularLocation>
</comment>
<evidence type="ECO:0000313" key="21">
    <source>
        <dbReference type="EMBL" id="KAJ8315518.1"/>
    </source>
</evidence>
<keyword evidence="15" id="KW-0807">Transducer</keyword>
<evidence type="ECO:0000256" key="7">
    <source>
        <dbReference type="ARBA" id="ARBA00022692"/>
    </source>
</evidence>
<feature type="domain" description="G-protein coupled receptors family 2 profile 2" evidence="20">
    <location>
        <begin position="225"/>
        <end position="508"/>
    </location>
</feature>
<keyword evidence="9 17" id="KW-1133">Transmembrane helix</keyword>
<feature type="transmembrane region" description="Helical" evidence="17">
    <location>
        <begin position="482"/>
        <end position="501"/>
    </location>
</feature>
<evidence type="ECO:0000259" key="20">
    <source>
        <dbReference type="PROSITE" id="PS50261"/>
    </source>
</evidence>
<dbReference type="PROSITE" id="PS50038">
    <property type="entry name" value="FZ"/>
    <property type="match status" value="1"/>
</dbReference>
<keyword evidence="5" id="KW-1003">Cell membrane</keyword>
<dbReference type="PROSITE" id="PS50261">
    <property type="entry name" value="G_PROTEIN_RECEP_F2_4"/>
    <property type="match status" value="1"/>
</dbReference>
<evidence type="ECO:0000256" key="11">
    <source>
        <dbReference type="ARBA" id="ARBA00023136"/>
    </source>
</evidence>
<feature type="transmembrane region" description="Helical" evidence="17">
    <location>
        <begin position="440"/>
        <end position="462"/>
    </location>
</feature>
<keyword evidence="7 17" id="KW-0812">Transmembrane</keyword>
<evidence type="ECO:0000313" key="22">
    <source>
        <dbReference type="Proteomes" id="UP001217089"/>
    </source>
</evidence>
<keyword evidence="14" id="KW-0325">Glycoprotein</keyword>
<feature type="disulfide bond" evidence="16">
    <location>
        <begin position="110"/>
        <end position="134"/>
    </location>
</feature>
<dbReference type="InterPro" id="IPR000539">
    <property type="entry name" value="Frizzled/Smoothened_7TM"/>
</dbReference>
<feature type="disulfide bond" evidence="16">
    <location>
        <begin position="42"/>
        <end position="88"/>
    </location>
</feature>
<dbReference type="PANTHER" id="PTHR11309:SF23">
    <property type="entry name" value="FRIZZLED-4"/>
    <property type="match status" value="1"/>
</dbReference>
<dbReference type="InterPro" id="IPR041765">
    <property type="entry name" value="FZ4_CRD"/>
</dbReference>
<feature type="disulfide bond" evidence="16">
    <location>
        <begin position="34"/>
        <end position="95"/>
    </location>
</feature>
<keyword evidence="11 17" id="KW-0472">Membrane</keyword>
<evidence type="ECO:0000256" key="3">
    <source>
        <dbReference type="ARBA" id="ARBA00018149"/>
    </source>
</evidence>
<evidence type="ECO:0000259" key="19">
    <source>
        <dbReference type="PROSITE" id="PS50038"/>
    </source>
</evidence>
<evidence type="ECO:0000256" key="14">
    <source>
        <dbReference type="ARBA" id="ARBA00023180"/>
    </source>
</evidence>
<keyword evidence="22" id="KW-1185">Reference proteome</keyword>
<dbReference type="CDD" id="cd15038">
    <property type="entry name" value="7tmF_FZD4"/>
    <property type="match status" value="1"/>
</dbReference>
<dbReference type="PRINTS" id="PR00489">
    <property type="entry name" value="FRIZZLED"/>
</dbReference>
<evidence type="ECO:0000256" key="9">
    <source>
        <dbReference type="ARBA" id="ARBA00022989"/>
    </source>
</evidence>
<feature type="transmembrane region" description="Helical" evidence="17">
    <location>
        <begin position="307"/>
        <end position="336"/>
    </location>
</feature>
<feature type="signal peptide" evidence="18">
    <location>
        <begin position="1"/>
        <end position="27"/>
    </location>
</feature>
<dbReference type="Pfam" id="PF01392">
    <property type="entry name" value="Fz"/>
    <property type="match status" value="1"/>
</dbReference>
<dbReference type="SMART" id="SM00063">
    <property type="entry name" value="FRI"/>
    <property type="match status" value="1"/>
</dbReference>
<evidence type="ECO:0000256" key="10">
    <source>
        <dbReference type="ARBA" id="ARBA00023040"/>
    </source>
</evidence>
<keyword evidence="12 16" id="KW-1015">Disulfide bond</keyword>
<dbReference type="CDD" id="cd07448">
    <property type="entry name" value="CRD_FZ4"/>
    <property type="match status" value="1"/>
</dbReference>
<feature type="domain" description="FZ" evidence="19">
    <location>
        <begin position="29"/>
        <end position="150"/>
    </location>
</feature>
<evidence type="ECO:0000256" key="6">
    <source>
        <dbReference type="ARBA" id="ARBA00022687"/>
    </source>
</evidence>
<reference evidence="21 22" key="1">
    <citation type="submission" date="2022-12" db="EMBL/GenBank/DDBJ databases">
        <title>Chromosome-level genome of Tegillarca granosa.</title>
        <authorList>
            <person name="Kim J."/>
        </authorList>
    </citation>
    <scope>NUCLEOTIDE SEQUENCE [LARGE SCALE GENOMIC DNA]</scope>
    <source>
        <strain evidence="21">Teg-2019</strain>
        <tissue evidence="21">Adductor muscle</tissue>
    </source>
</reference>
<dbReference type="Proteomes" id="UP001217089">
    <property type="component" value="Unassembled WGS sequence"/>
</dbReference>
<dbReference type="Pfam" id="PF01534">
    <property type="entry name" value="Frizzled"/>
    <property type="match status" value="1"/>
</dbReference>
<feature type="disulfide bond" evidence="16">
    <location>
        <begin position="106"/>
        <end position="147"/>
    </location>
</feature>
<protein>
    <recommendedName>
        <fullName evidence="3">Frizzled-4</fullName>
    </recommendedName>
</protein>
<dbReference type="Gene3D" id="1.10.2000.10">
    <property type="entry name" value="Frizzled cysteine-rich domain"/>
    <property type="match status" value="1"/>
</dbReference>
<dbReference type="InterPro" id="IPR026551">
    <property type="entry name" value="FZD4_7TM"/>
</dbReference>
<accession>A0ABQ9FDV0</accession>
<keyword evidence="4" id="KW-0217">Developmental protein</keyword>
<feature type="transmembrane region" description="Helical" evidence="17">
    <location>
        <begin position="398"/>
        <end position="419"/>
    </location>
</feature>